<evidence type="ECO:0000256" key="9">
    <source>
        <dbReference type="SAM" id="Phobius"/>
    </source>
</evidence>
<dbReference type="GO" id="GO:0071944">
    <property type="term" value="C:cell periphery"/>
    <property type="evidence" value="ECO:0007669"/>
    <property type="project" value="UniProtKB-ARBA"/>
</dbReference>
<evidence type="ECO:0000256" key="8">
    <source>
        <dbReference type="SAM" id="MobiDB-lite"/>
    </source>
</evidence>
<feature type="domain" description="Epidermal growth factor receptor-like transmembrane-juxtamembrane segment" evidence="10">
    <location>
        <begin position="163"/>
        <end position="192"/>
    </location>
</feature>
<dbReference type="AlphaFoldDB" id="A0A9W9WI74"/>
<keyword evidence="3 9" id="KW-0812">Transmembrane</keyword>
<feature type="region of interest" description="Disordered" evidence="8">
    <location>
        <begin position="130"/>
        <end position="156"/>
    </location>
</feature>
<evidence type="ECO:0000256" key="3">
    <source>
        <dbReference type="ARBA" id="ARBA00022692"/>
    </source>
</evidence>
<feature type="compositionally biased region" description="Low complexity" evidence="8">
    <location>
        <begin position="195"/>
        <end position="206"/>
    </location>
</feature>
<keyword evidence="7 9" id="KW-0472">Membrane</keyword>
<reference evidence="11" key="1">
    <citation type="submission" date="2022-12" db="EMBL/GenBank/DDBJ databases">
        <authorList>
            <person name="Petersen C."/>
        </authorList>
    </citation>
    <scope>NUCLEOTIDE SEQUENCE</scope>
    <source>
        <strain evidence="11">IBT 17660</strain>
    </source>
</reference>
<keyword evidence="5" id="KW-0067">ATP-binding</keyword>
<comment type="subcellular location">
    <subcellularLocation>
        <location evidence="1">Membrane</location>
        <topology evidence="1">Single-pass membrane protein</topology>
    </subcellularLocation>
</comment>
<evidence type="ECO:0000256" key="6">
    <source>
        <dbReference type="ARBA" id="ARBA00022989"/>
    </source>
</evidence>
<dbReference type="InterPro" id="IPR049328">
    <property type="entry name" value="TM_ErbB1"/>
</dbReference>
<feature type="transmembrane region" description="Helical" evidence="9">
    <location>
        <begin position="160"/>
        <end position="185"/>
    </location>
</feature>
<evidence type="ECO:0000313" key="11">
    <source>
        <dbReference type="EMBL" id="KAJ5465469.1"/>
    </source>
</evidence>
<dbReference type="PANTHER" id="PTHR15549">
    <property type="entry name" value="PAIRED IMMUNOGLOBULIN-LIKE TYPE 2 RECEPTOR"/>
    <property type="match status" value="1"/>
</dbReference>
<dbReference type="InterPro" id="IPR051694">
    <property type="entry name" value="Immunoregulatory_rcpt-like"/>
</dbReference>
<dbReference type="EMBL" id="JAPWDO010000006">
    <property type="protein sequence ID" value="KAJ5465469.1"/>
    <property type="molecule type" value="Genomic_DNA"/>
</dbReference>
<reference evidence="11" key="2">
    <citation type="journal article" date="2023" name="IMA Fungus">
        <title>Comparative genomic study of the Penicillium genus elucidates a diverse pangenome and 15 lateral gene transfer events.</title>
        <authorList>
            <person name="Petersen C."/>
            <person name="Sorensen T."/>
            <person name="Nielsen M.R."/>
            <person name="Sondergaard T.E."/>
            <person name="Sorensen J.L."/>
            <person name="Fitzpatrick D.A."/>
            <person name="Frisvad J.C."/>
            <person name="Nielsen K.L."/>
        </authorList>
    </citation>
    <scope>NUCLEOTIDE SEQUENCE</scope>
    <source>
        <strain evidence="11">IBT 17660</strain>
    </source>
</reference>
<keyword evidence="2" id="KW-0597">Phosphoprotein</keyword>
<accession>A0A9W9WI74</accession>
<keyword evidence="4" id="KW-0547">Nucleotide-binding</keyword>
<feature type="region of interest" description="Disordered" evidence="8">
    <location>
        <begin position="195"/>
        <end position="248"/>
    </location>
</feature>
<keyword evidence="6 9" id="KW-1133">Transmembrane helix</keyword>
<dbReference type="Pfam" id="PF21314">
    <property type="entry name" value="TM_ErbB1"/>
    <property type="match status" value="1"/>
</dbReference>
<evidence type="ECO:0000256" key="1">
    <source>
        <dbReference type="ARBA" id="ARBA00004167"/>
    </source>
</evidence>
<organism evidence="11 12">
    <name type="scientific">Penicillium desertorum</name>
    <dbReference type="NCBI Taxonomy" id="1303715"/>
    <lineage>
        <taxon>Eukaryota</taxon>
        <taxon>Fungi</taxon>
        <taxon>Dikarya</taxon>
        <taxon>Ascomycota</taxon>
        <taxon>Pezizomycotina</taxon>
        <taxon>Eurotiomycetes</taxon>
        <taxon>Eurotiomycetidae</taxon>
        <taxon>Eurotiales</taxon>
        <taxon>Aspergillaceae</taxon>
        <taxon>Penicillium</taxon>
    </lineage>
</organism>
<evidence type="ECO:0000256" key="2">
    <source>
        <dbReference type="ARBA" id="ARBA00022553"/>
    </source>
</evidence>
<dbReference type="GO" id="GO:0005524">
    <property type="term" value="F:ATP binding"/>
    <property type="evidence" value="ECO:0007669"/>
    <property type="project" value="UniProtKB-KW"/>
</dbReference>
<proteinExistence type="predicted"/>
<dbReference type="PANTHER" id="PTHR15549:SF27">
    <property type="entry name" value="CHITIN-BINDING TYPE-1 DOMAIN-CONTAINING PROTEIN"/>
    <property type="match status" value="1"/>
</dbReference>
<name>A0A9W9WI74_9EURO</name>
<feature type="compositionally biased region" description="Basic and acidic residues" evidence="8">
    <location>
        <begin position="220"/>
        <end position="233"/>
    </location>
</feature>
<evidence type="ECO:0000256" key="7">
    <source>
        <dbReference type="ARBA" id="ARBA00023136"/>
    </source>
</evidence>
<dbReference type="GO" id="GO:0016020">
    <property type="term" value="C:membrane"/>
    <property type="evidence" value="ECO:0007669"/>
    <property type="project" value="UniProtKB-SubCell"/>
</dbReference>
<gene>
    <name evidence="11" type="ORF">N7530_009256</name>
</gene>
<evidence type="ECO:0000256" key="5">
    <source>
        <dbReference type="ARBA" id="ARBA00022840"/>
    </source>
</evidence>
<dbReference type="OrthoDB" id="4779287at2759"/>
<evidence type="ECO:0000313" key="12">
    <source>
        <dbReference type="Proteomes" id="UP001147760"/>
    </source>
</evidence>
<dbReference type="Proteomes" id="UP001147760">
    <property type="component" value="Unassembled WGS sequence"/>
</dbReference>
<sequence>MSEEYVKGYAIRRNSTCETGENQCTKNATWGDYQACCPGNSFCFDSNTGIPNIICCDNQNNCTQAISGTPACADRSWNLFDGNGSFCCDQGQSGFRVENRVLVGCSEVTSPGNASFITLPTISVGKSVASSTATSSSSPSSSSASKAAPNSSGGSSSTNVGAIAGGVVGGVAGVAAIAAILFFFIRRRKQQNTQQLAQTPFQQQSQSYLPPVYSEVGDGLPRKELDGQTRSEMDGAPLREPQELPASH</sequence>
<keyword evidence="12" id="KW-1185">Reference proteome</keyword>
<evidence type="ECO:0000256" key="4">
    <source>
        <dbReference type="ARBA" id="ARBA00022741"/>
    </source>
</evidence>
<protein>
    <recommendedName>
        <fullName evidence="10">Epidermal growth factor receptor-like transmembrane-juxtamembrane segment domain-containing protein</fullName>
    </recommendedName>
</protein>
<evidence type="ECO:0000259" key="10">
    <source>
        <dbReference type="Pfam" id="PF21314"/>
    </source>
</evidence>
<comment type="caution">
    <text evidence="11">The sequence shown here is derived from an EMBL/GenBank/DDBJ whole genome shotgun (WGS) entry which is preliminary data.</text>
</comment>